<dbReference type="InterPro" id="IPR036514">
    <property type="entry name" value="SGNH_hydro_sf"/>
</dbReference>
<evidence type="ECO:0000259" key="2">
    <source>
        <dbReference type="Pfam" id="PF13472"/>
    </source>
</evidence>
<protein>
    <submittedName>
        <fullName evidence="3">SGNH/GDSL hydrolase family protein</fullName>
        <ecNumber evidence="3">3.1.-.-</ecNumber>
    </submittedName>
</protein>
<dbReference type="EMBL" id="JAWCTQ010000030">
    <property type="protein sequence ID" value="MDT9684665.1"/>
    <property type="molecule type" value="Genomic_DNA"/>
</dbReference>
<dbReference type="RefSeq" id="WP_315879720.1">
    <property type="nucleotide sequence ID" value="NZ_JAWCTQ010000030.1"/>
</dbReference>
<keyword evidence="4" id="KW-1185">Reference proteome</keyword>
<dbReference type="SUPFAM" id="SSF52266">
    <property type="entry name" value="SGNH hydrolase"/>
    <property type="match status" value="1"/>
</dbReference>
<keyword evidence="3" id="KW-0378">Hydrolase</keyword>
<name>A0ABU3QPH0_9ACTN</name>
<dbReference type="Proteomes" id="UP001250181">
    <property type="component" value="Unassembled WGS sequence"/>
</dbReference>
<feature type="domain" description="SGNH hydrolase-type esterase" evidence="2">
    <location>
        <begin position="75"/>
        <end position="330"/>
    </location>
</feature>
<organism evidence="3 4">
    <name type="scientific">Streptomyces tamarix</name>
    <dbReference type="NCBI Taxonomy" id="3078565"/>
    <lineage>
        <taxon>Bacteria</taxon>
        <taxon>Bacillati</taxon>
        <taxon>Actinomycetota</taxon>
        <taxon>Actinomycetes</taxon>
        <taxon>Kitasatosporales</taxon>
        <taxon>Streptomycetaceae</taxon>
        <taxon>Streptomyces</taxon>
    </lineage>
</organism>
<feature type="region of interest" description="Disordered" evidence="1">
    <location>
        <begin position="180"/>
        <end position="203"/>
    </location>
</feature>
<dbReference type="InterPro" id="IPR013830">
    <property type="entry name" value="SGNH_hydro"/>
</dbReference>
<evidence type="ECO:0000256" key="1">
    <source>
        <dbReference type="SAM" id="MobiDB-lite"/>
    </source>
</evidence>
<reference evidence="3 4" key="1">
    <citation type="submission" date="2023-09" db="EMBL/GenBank/DDBJ databases">
        <title>Streptomyces sp. nov.: A antagonism against Alternaria gaisen Producing Streptochlin, Isolated from Tamarix root soil.</title>
        <authorList>
            <person name="Chen Y."/>
        </authorList>
    </citation>
    <scope>NUCLEOTIDE SEQUENCE [LARGE SCALE GENOMIC DNA]</scope>
    <source>
        <strain evidence="3 4">TRM76323</strain>
    </source>
</reference>
<dbReference type="EC" id="3.1.-.-" evidence="3"/>
<comment type="caution">
    <text evidence="3">The sequence shown here is derived from an EMBL/GenBank/DDBJ whole genome shotgun (WGS) entry which is preliminary data.</text>
</comment>
<evidence type="ECO:0000313" key="4">
    <source>
        <dbReference type="Proteomes" id="UP001250181"/>
    </source>
</evidence>
<dbReference type="GO" id="GO:0016787">
    <property type="term" value="F:hydrolase activity"/>
    <property type="evidence" value="ECO:0007669"/>
    <property type="project" value="UniProtKB-KW"/>
</dbReference>
<sequence>MSHRATLTPQMLQYAEKFDDRGDIRWMPYLMYFHAADHRSEVVNTDRLGFRLSEGPNGQTASVGGPLPEGPVRLFAGSSTSFGIGASADRHTLPSRLWSKHAPSLPWLNFAGRSHNSTQELLLFTLYRHLLPQVDEIVLFSGFNDLGLSRLPASVRGDSGAFFNCNDFYGQMEELRTRNRKSSGGRGLFGGRRQPAPEPVDTRVPDLSEQIDIGSELTLRHLDSWRLLAEGMGAKLTFVLQPLATWVREEPAPQEKLIFEELDSISNFGEVYGDISSMEARETYSKALRTGCERMGVRYLDSNPVIASAIDKDDWLFVDRIHFTDEGHDLVAGLLAEELGLK</sequence>
<evidence type="ECO:0000313" key="3">
    <source>
        <dbReference type="EMBL" id="MDT9684665.1"/>
    </source>
</evidence>
<gene>
    <name evidence="3" type="ORF">RND61_21780</name>
</gene>
<accession>A0ABU3QPH0</accession>
<dbReference type="Gene3D" id="3.40.50.1110">
    <property type="entry name" value="SGNH hydrolase"/>
    <property type="match status" value="1"/>
</dbReference>
<proteinExistence type="predicted"/>
<dbReference type="Pfam" id="PF13472">
    <property type="entry name" value="Lipase_GDSL_2"/>
    <property type="match status" value="1"/>
</dbReference>